<accession>A0A444Q602</accession>
<dbReference type="PANTHER" id="PTHR46268:SF6">
    <property type="entry name" value="UNIVERSAL STRESS PROTEIN UP12"/>
    <property type="match status" value="1"/>
</dbReference>
<evidence type="ECO:0000313" key="5">
    <source>
        <dbReference type="Proteomes" id="UP000288603"/>
    </source>
</evidence>
<dbReference type="AlphaFoldDB" id="A0A444Q602"/>
<dbReference type="RefSeq" id="WP_128499730.1">
    <property type="nucleotide sequence ID" value="NZ_RZNC01000005.1"/>
</dbReference>
<evidence type="ECO:0000313" key="4">
    <source>
        <dbReference type="EMBL" id="RWZ59206.1"/>
    </source>
</evidence>
<dbReference type="InterPro" id="IPR006016">
    <property type="entry name" value="UspA"/>
</dbReference>
<keyword evidence="5" id="KW-1185">Reference proteome</keyword>
<feature type="region of interest" description="Disordered" evidence="2">
    <location>
        <begin position="313"/>
        <end position="346"/>
    </location>
</feature>
<evidence type="ECO:0000256" key="1">
    <source>
        <dbReference type="ARBA" id="ARBA00008791"/>
    </source>
</evidence>
<reference evidence="4 5" key="1">
    <citation type="submission" date="2018-12" db="EMBL/GenBank/DDBJ databases">
        <authorList>
            <person name="Li F."/>
        </authorList>
    </citation>
    <scope>NUCLEOTIDE SEQUENCE [LARGE SCALE GENOMIC DNA]</scope>
    <source>
        <strain evidence="4 5">8H24J-4-2</strain>
    </source>
</reference>
<comment type="caution">
    <text evidence="4">The sequence shown here is derived from an EMBL/GenBank/DDBJ whole genome shotgun (WGS) entry which is preliminary data.</text>
</comment>
<dbReference type="Proteomes" id="UP000288603">
    <property type="component" value="Unassembled WGS sequence"/>
</dbReference>
<feature type="domain" description="UspA" evidence="3">
    <location>
        <begin position="173"/>
        <end position="308"/>
    </location>
</feature>
<dbReference type="InterPro" id="IPR014729">
    <property type="entry name" value="Rossmann-like_a/b/a_fold"/>
</dbReference>
<dbReference type="Pfam" id="PF00582">
    <property type="entry name" value="Usp"/>
    <property type="match status" value="2"/>
</dbReference>
<dbReference type="SUPFAM" id="SSF52402">
    <property type="entry name" value="Adenine nucleotide alpha hydrolases-like"/>
    <property type="match status" value="2"/>
</dbReference>
<dbReference type="OrthoDB" id="6174426at2"/>
<evidence type="ECO:0000256" key="2">
    <source>
        <dbReference type="SAM" id="MobiDB-lite"/>
    </source>
</evidence>
<sequence length="346" mass="35468">MTTTDGFTAPLGEEGPITAHPRPIIVGVDGSTESIIALRTAGRVAELTGAPLRAVLAWQYPSVAYDGYATMLDWSPEAQARDDLSATLSTAFGAASPDDLSSSTRPGAPAPVLIAAARHASLLVVGSRGHGGFAGLLLGSVSEAVARHSPCPVLITRGPEDVVLRSLSTTDERPIVVGVDGSPASLEALRIAGDAAHLLGSPLHVVIAWRKPASFVGGRSLPPAWSPEDDARENLHRSATRVLGRSLPPGTALLTREGPAAPVLLEAARGARAVVMGARGHGGFAGLLLGSATEAVIRHSPVPVLIVPDSSDRAERIEAMTPATADGGLPPRPDATARSAPEGEHE</sequence>
<comment type="similarity">
    <text evidence="1">Belongs to the universal stress protein A family.</text>
</comment>
<dbReference type="Gene3D" id="3.40.50.620">
    <property type="entry name" value="HUPs"/>
    <property type="match status" value="2"/>
</dbReference>
<protein>
    <submittedName>
        <fullName evidence="4">Universal stress protein</fullName>
    </submittedName>
</protein>
<feature type="domain" description="UspA" evidence="3">
    <location>
        <begin position="22"/>
        <end position="157"/>
    </location>
</feature>
<dbReference type="PRINTS" id="PR01438">
    <property type="entry name" value="UNVRSLSTRESS"/>
</dbReference>
<name>A0A444Q602_9MICO</name>
<gene>
    <name evidence="4" type="ORF">ELQ92_13130</name>
</gene>
<dbReference type="InterPro" id="IPR006015">
    <property type="entry name" value="Universal_stress_UspA"/>
</dbReference>
<dbReference type="EMBL" id="RZNC01000005">
    <property type="protein sequence ID" value="RWZ59206.1"/>
    <property type="molecule type" value="Genomic_DNA"/>
</dbReference>
<proteinExistence type="inferred from homology"/>
<dbReference type="PANTHER" id="PTHR46268">
    <property type="entry name" value="STRESS RESPONSE PROTEIN NHAX"/>
    <property type="match status" value="1"/>
</dbReference>
<evidence type="ECO:0000259" key="3">
    <source>
        <dbReference type="Pfam" id="PF00582"/>
    </source>
</evidence>
<feature type="region of interest" description="Disordered" evidence="2">
    <location>
        <begin position="1"/>
        <end position="20"/>
    </location>
</feature>
<dbReference type="CDD" id="cd00293">
    <property type="entry name" value="USP-like"/>
    <property type="match status" value="1"/>
</dbReference>
<organism evidence="4 5">
    <name type="scientific">Labedella populi</name>
    <dbReference type="NCBI Taxonomy" id="2498850"/>
    <lineage>
        <taxon>Bacteria</taxon>
        <taxon>Bacillati</taxon>
        <taxon>Actinomycetota</taxon>
        <taxon>Actinomycetes</taxon>
        <taxon>Micrococcales</taxon>
        <taxon>Microbacteriaceae</taxon>
        <taxon>Labedella</taxon>
    </lineage>
</organism>